<keyword evidence="1" id="KW-1133">Transmembrane helix</keyword>
<keyword evidence="3" id="KW-1185">Reference proteome</keyword>
<keyword evidence="1" id="KW-0812">Transmembrane</keyword>
<dbReference type="EMBL" id="JABBFZ010000022">
    <property type="protein sequence ID" value="NML34505.1"/>
    <property type="molecule type" value="Genomic_DNA"/>
</dbReference>
<evidence type="ECO:0000256" key="1">
    <source>
        <dbReference type="SAM" id="Phobius"/>
    </source>
</evidence>
<feature type="transmembrane region" description="Helical" evidence="1">
    <location>
        <begin position="57"/>
        <end position="75"/>
    </location>
</feature>
<evidence type="ECO:0000313" key="3">
    <source>
        <dbReference type="Proteomes" id="UP000583127"/>
    </source>
</evidence>
<feature type="transmembrane region" description="Helical" evidence="1">
    <location>
        <begin position="81"/>
        <end position="102"/>
    </location>
</feature>
<dbReference type="InterPro" id="IPR032637">
    <property type="entry name" value="Phage_holin-like"/>
</dbReference>
<sequence length="132" mass="14369">MTEPVSSAGAVVAAGLTSGVVLTALRSQVDPGMVAGILCGSFVFLTRSRESSRWRKALYFFVSLIGGYHLAQWGATRWPTISTWAIGFGTSASVVTVAVLVLDWLERNVSPMLDDLRERWLGKGEKHDEPRS</sequence>
<accession>A0A7Y0FFX9</accession>
<comment type="caution">
    <text evidence="2">The sequence shown here is derived from an EMBL/GenBank/DDBJ whole genome shotgun (WGS) entry which is preliminary data.</text>
</comment>
<dbReference type="AlphaFoldDB" id="A0A7Y0FFX9"/>
<dbReference type="RefSeq" id="WP_169500691.1">
    <property type="nucleotide sequence ID" value="NZ_JABBFZ010000022.1"/>
</dbReference>
<feature type="transmembrane region" description="Helical" evidence="1">
    <location>
        <begin position="29"/>
        <end position="45"/>
    </location>
</feature>
<gene>
    <name evidence="2" type="ORF">HHL14_27195</name>
</gene>
<evidence type="ECO:0000313" key="2">
    <source>
        <dbReference type="EMBL" id="NML34505.1"/>
    </source>
</evidence>
<keyword evidence="1" id="KW-0472">Membrane</keyword>
<organism evidence="2 3">
    <name type="scientific">Paraburkholderia antibiotica</name>
    <dbReference type="NCBI Taxonomy" id="2728839"/>
    <lineage>
        <taxon>Bacteria</taxon>
        <taxon>Pseudomonadati</taxon>
        <taxon>Pseudomonadota</taxon>
        <taxon>Betaproteobacteria</taxon>
        <taxon>Burkholderiales</taxon>
        <taxon>Burkholderiaceae</taxon>
        <taxon>Paraburkholderia</taxon>
    </lineage>
</organism>
<name>A0A7Y0FFX9_9BURK</name>
<dbReference type="Pfam" id="PF16931">
    <property type="entry name" value="Phage_holin_8"/>
    <property type="match status" value="1"/>
</dbReference>
<dbReference type="Proteomes" id="UP000583127">
    <property type="component" value="Unassembled WGS sequence"/>
</dbReference>
<proteinExistence type="predicted"/>
<reference evidence="2 3" key="1">
    <citation type="submission" date="2020-04" db="EMBL/GenBank/DDBJ databases">
        <title>Paraburkholderia sp. G-4-1-8 isolated from soil.</title>
        <authorList>
            <person name="Dahal R.H."/>
        </authorList>
    </citation>
    <scope>NUCLEOTIDE SEQUENCE [LARGE SCALE GENOMIC DNA]</scope>
    <source>
        <strain evidence="2 3">G-4-1-8</strain>
    </source>
</reference>
<protein>
    <recommendedName>
        <fullName evidence="4">Phage holin</fullName>
    </recommendedName>
</protein>
<evidence type="ECO:0008006" key="4">
    <source>
        <dbReference type="Google" id="ProtNLM"/>
    </source>
</evidence>